<evidence type="ECO:0000313" key="3">
    <source>
        <dbReference type="EMBL" id="CAF4006503.1"/>
    </source>
</evidence>
<organism evidence="2 4">
    <name type="scientific">Adineta steineri</name>
    <dbReference type="NCBI Taxonomy" id="433720"/>
    <lineage>
        <taxon>Eukaryota</taxon>
        <taxon>Metazoa</taxon>
        <taxon>Spiralia</taxon>
        <taxon>Gnathifera</taxon>
        <taxon>Rotifera</taxon>
        <taxon>Eurotatoria</taxon>
        <taxon>Bdelloidea</taxon>
        <taxon>Adinetida</taxon>
        <taxon>Adinetidae</taxon>
        <taxon>Adineta</taxon>
    </lineage>
</organism>
<gene>
    <name evidence="2" type="ORF">IZO911_LOCUS41521</name>
    <name evidence="3" type="ORF">KXQ929_LOCUS28800</name>
</gene>
<feature type="region of interest" description="Disordered" evidence="1">
    <location>
        <begin position="108"/>
        <end position="135"/>
    </location>
</feature>
<evidence type="ECO:0000313" key="4">
    <source>
        <dbReference type="Proteomes" id="UP000663860"/>
    </source>
</evidence>
<evidence type="ECO:0000256" key="1">
    <source>
        <dbReference type="SAM" id="MobiDB-lite"/>
    </source>
</evidence>
<accession>A0A815N992</accession>
<comment type="caution">
    <text evidence="2">The sequence shown here is derived from an EMBL/GenBank/DDBJ whole genome shotgun (WGS) entry which is preliminary data.</text>
</comment>
<dbReference type="AlphaFoldDB" id="A0A815N992"/>
<protein>
    <submittedName>
        <fullName evidence="2">Uncharacterized protein</fullName>
    </submittedName>
</protein>
<name>A0A815N992_9BILA</name>
<evidence type="ECO:0000313" key="2">
    <source>
        <dbReference type="EMBL" id="CAF1436110.1"/>
    </source>
</evidence>
<proteinExistence type="predicted"/>
<dbReference type="EMBL" id="CAJNOE010001591">
    <property type="protein sequence ID" value="CAF1436110.1"/>
    <property type="molecule type" value="Genomic_DNA"/>
</dbReference>
<reference evidence="2" key="1">
    <citation type="submission" date="2021-02" db="EMBL/GenBank/DDBJ databases">
        <authorList>
            <person name="Nowell W R."/>
        </authorList>
    </citation>
    <scope>NUCLEOTIDE SEQUENCE</scope>
</reference>
<sequence>MQDRNQISHIIEFIQKATKLGKYNSNTGNGILNAVKTAEKGLHEDEPSEISYLNDHIEELFLRQKSLNLSPQSQEVYFGRIRKAISDYKTYGQDAKAIYSWQPKVRVKKPSSKKNDKQTEEEISDRPPAINANTQLNPNSEVVKEVGGIKVNVLAWRLRPGVVVKIELPEDLTQQDVKKLKALLDIELGLDL</sequence>
<dbReference type="Proteomes" id="UP000663860">
    <property type="component" value="Unassembled WGS sequence"/>
</dbReference>
<dbReference type="EMBL" id="CAJOBB010002894">
    <property type="protein sequence ID" value="CAF4006503.1"/>
    <property type="molecule type" value="Genomic_DNA"/>
</dbReference>
<dbReference type="Proteomes" id="UP000663868">
    <property type="component" value="Unassembled WGS sequence"/>
</dbReference>